<protein>
    <submittedName>
        <fullName evidence="1">Uncharacterized protein</fullName>
    </submittedName>
</protein>
<dbReference type="AlphaFoldDB" id="A0A367LQ02"/>
<evidence type="ECO:0000313" key="2">
    <source>
        <dbReference type="Proteomes" id="UP000253664"/>
    </source>
</evidence>
<comment type="caution">
    <text evidence="1">The sequence shown here is derived from an EMBL/GenBank/DDBJ whole genome shotgun (WGS) entry which is preliminary data.</text>
</comment>
<feature type="non-terminal residue" evidence="1">
    <location>
        <position position="1"/>
    </location>
</feature>
<organism evidence="1 2">
    <name type="scientific">Ophiocordyceps polyrhachis-furcata BCC 54312</name>
    <dbReference type="NCBI Taxonomy" id="1330021"/>
    <lineage>
        <taxon>Eukaryota</taxon>
        <taxon>Fungi</taxon>
        <taxon>Dikarya</taxon>
        <taxon>Ascomycota</taxon>
        <taxon>Pezizomycotina</taxon>
        <taxon>Sordariomycetes</taxon>
        <taxon>Hypocreomycetidae</taxon>
        <taxon>Hypocreales</taxon>
        <taxon>Ophiocordycipitaceae</taxon>
        <taxon>Ophiocordyceps</taxon>
    </lineage>
</organism>
<evidence type="ECO:0000313" key="1">
    <source>
        <dbReference type="EMBL" id="RCI16450.1"/>
    </source>
</evidence>
<accession>A0A367LQ02</accession>
<dbReference type="Proteomes" id="UP000253664">
    <property type="component" value="Unassembled WGS sequence"/>
</dbReference>
<gene>
    <name evidence="1" type="ORF">L249_2477</name>
</gene>
<sequence length="103" mass="11924">LYAPSTQISVILNYSELCYTAIRPQLATNLRIPIERISPYRIRAYTLLFYSLRIPPLARRLLGLGLISRLPFYPSLGDLLRPAYNGFRLYRLSYPQPSHNDLP</sequence>
<proteinExistence type="predicted"/>
<name>A0A367LQ02_9HYPO</name>
<dbReference type="EMBL" id="LKCN02000001">
    <property type="protein sequence ID" value="RCI16450.1"/>
    <property type="molecule type" value="Genomic_DNA"/>
</dbReference>
<keyword evidence="2" id="KW-1185">Reference proteome</keyword>
<reference evidence="1 2" key="1">
    <citation type="journal article" date="2015" name="BMC Genomics">
        <title>Insights from the genome of Ophiocordyceps polyrhachis-furcata to pathogenicity and host specificity in insect fungi.</title>
        <authorList>
            <person name="Wichadakul D."/>
            <person name="Kobmoo N."/>
            <person name="Ingsriswang S."/>
            <person name="Tangphatsornruang S."/>
            <person name="Chantasingh D."/>
            <person name="Luangsa-ard J.J."/>
            <person name="Eurwilaichitr L."/>
        </authorList>
    </citation>
    <scope>NUCLEOTIDE SEQUENCE [LARGE SCALE GENOMIC DNA]</scope>
    <source>
        <strain evidence="1 2">BCC 54312</strain>
    </source>
</reference>